<dbReference type="PANTHER" id="PTHR40465:SF1">
    <property type="entry name" value="DUF6534 DOMAIN-CONTAINING PROTEIN"/>
    <property type="match status" value="1"/>
</dbReference>
<keyword evidence="2" id="KW-0472">Membrane</keyword>
<accession>A0AA39KC56</accession>
<feature type="transmembrane region" description="Helical" evidence="2">
    <location>
        <begin position="100"/>
        <end position="119"/>
    </location>
</feature>
<evidence type="ECO:0000313" key="4">
    <source>
        <dbReference type="EMBL" id="KAK0457260.1"/>
    </source>
</evidence>
<gene>
    <name evidence="4" type="ORF">EV420DRAFT_515798</name>
</gene>
<evidence type="ECO:0000256" key="1">
    <source>
        <dbReference type="SAM" id="MobiDB-lite"/>
    </source>
</evidence>
<dbReference type="PANTHER" id="PTHR40465">
    <property type="entry name" value="CHROMOSOME 1, WHOLE GENOME SHOTGUN SEQUENCE"/>
    <property type="match status" value="1"/>
</dbReference>
<feature type="transmembrane region" description="Helical" evidence="2">
    <location>
        <begin position="246"/>
        <end position="265"/>
    </location>
</feature>
<keyword evidence="2" id="KW-1133">Transmembrane helix</keyword>
<feature type="region of interest" description="Disordered" evidence="1">
    <location>
        <begin position="277"/>
        <end position="301"/>
    </location>
</feature>
<proteinExistence type="predicted"/>
<dbReference type="EMBL" id="JAUEPS010000022">
    <property type="protein sequence ID" value="KAK0457260.1"/>
    <property type="molecule type" value="Genomic_DNA"/>
</dbReference>
<keyword evidence="2" id="KW-0812">Transmembrane</keyword>
<dbReference type="Pfam" id="PF20152">
    <property type="entry name" value="DUF6534"/>
    <property type="match status" value="1"/>
</dbReference>
<dbReference type="Proteomes" id="UP001175211">
    <property type="component" value="Unassembled WGS sequence"/>
</dbReference>
<sequence>MSLDPLAPITATPSLDMTMGATFIGLIITAMLYGISVPQLVIYYRRYSKDPRLFQYSIGLLWIFDTIQLGLAILALYFYLVTSHGNYQALLQLNWSIRSQYPFSMATVVGVQPLYAVRIWKFGRHYHSVRLLPWCGAFTQFVSFAATLAGGIYSTYINYGPHDLLTLPSIRVPLYIAFVATAITDLVVAGIMCFYLHKGKGTTRLSRTIKIIIGLTWLVVMSGLVTCVCSLLVLITYIIWPNALLFVAFEMVLPKIYMNSLLAMLNSRKIPRTAATDWEHSASPPGTVLEFSPLESNDIPT</sequence>
<dbReference type="GeneID" id="85365982"/>
<comment type="caution">
    <text evidence="4">The sequence shown here is derived from an EMBL/GenBank/DDBJ whole genome shotgun (WGS) entry which is preliminary data.</text>
</comment>
<dbReference type="AlphaFoldDB" id="A0AA39KC56"/>
<name>A0AA39KC56_ARMTA</name>
<organism evidence="4 5">
    <name type="scientific">Armillaria tabescens</name>
    <name type="common">Ringless honey mushroom</name>
    <name type="synonym">Agaricus tabescens</name>
    <dbReference type="NCBI Taxonomy" id="1929756"/>
    <lineage>
        <taxon>Eukaryota</taxon>
        <taxon>Fungi</taxon>
        <taxon>Dikarya</taxon>
        <taxon>Basidiomycota</taxon>
        <taxon>Agaricomycotina</taxon>
        <taxon>Agaricomycetes</taxon>
        <taxon>Agaricomycetidae</taxon>
        <taxon>Agaricales</taxon>
        <taxon>Marasmiineae</taxon>
        <taxon>Physalacriaceae</taxon>
        <taxon>Desarmillaria</taxon>
    </lineage>
</organism>
<feature type="transmembrane region" description="Helical" evidence="2">
    <location>
        <begin position="56"/>
        <end position="80"/>
    </location>
</feature>
<feature type="transmembrane region" description="Helical" evidence="2">
    <location>
        <begin position="217"/>
        <end position="240"/>
    </location>
</feature>
<dbReference type="RefSeq" id="XP_060329575.1">
    <property type="nucleotide sequence ID" value="XM_060482434.1"/>
</dbReference>
<evidence type="ECO:0000259" key="3">
    <source>
        <dbReference type="Pfam" id="PF20152"/>
    </source>
</evidence>
<feature type="transmembrane region" description="Helical" evidence="2">
    <location>
        <begin position="131"/>
        <end position="154"/>
    </location>
</feature>
<evidence type="ECO:0000313" key="5">
    <source>
        <dbReference type="Proteomes" id="UP001175211"/>
    </source>
</evidence>
<feature type="transmembrane region" description="Helical" evidence="2">
    <location>
        <begin position="20"/>
        <end position="44"/>
    </location>
</feature>
<evidence type="ECO:0000256" key="2">
    <source>
        <dbReference type="SAM" id="Phobius"/>
    </source>
</evidence>
<keyword evidence="5" id="KW-1185">Reference proteome</keyword>
<feature type="transmembrane region" description="Helical" evidence="2">
    <location>
        <begin position="174"/>
        <end position="196"/>
    </location>
</feature>
<reference evidence="4" key="1">
    <citation type="submission" date="2023-06" db="EMBL/GenBank/DDBJ databases">
        <authorList>
            <consortium name="Lawrence Berkeley National Laboratory"/>
            <person name="Ahrendt S."/>
            <person name="Sahu N."/>
            <person name="Indic B."/>
            <person name="Wong-Bajracharya J."/>
            <person name="Merenyi Z."/>
            <person name="Ke H.-M."/>
            <person name="Monk M."/>
            <person name="Kocsube S."/>
            <person name="Drula E."/>
            <person name="Lipzen A."/>
            <person name="Balint B."/>
            <person name="Henrissat B."/>
            <person name="Andreopoulos B."/>
            <person name="Martin F.M."/>
            <person name="Harder C.B."/>
            <person name="Rigling D."/>
            <person name="Ford K.L."/>
            <person name="Foster G.D."/>
            <person name="Pangilinan J."/>
            <person name="Papanicolaou A."/>
            <person name="Barry K."/>
            <person name="LaButti K."/>
            <person name="Viragh M."/>
            <person name="Koriabine M."/>
            <person name="Yan M."/>
            <person name="Riley R."/>
            <person name="Champramary S."/>
            <person name="Plett K.L."/>
            <person name="Tsai I.J."/>
            <person name="Slot J."/>
            <person name="Sipos G."/>
            <person name="Plett J."/>
            <person name="Nagy L.G."/>
            <person name="Grigoriev I.V."/>
        </authorList>
    </citation>
    <scope>NUCLEOTIDE SEQUENCE</scope>
    <source>
        <strain evidence="4">CCBAS 213</strain>
    </source>
</reference>
<dbReference type="InterPro" id="IPR045339">
    <property type="entry name" value="DUF6534"/>
</dbReference>
<protein>
    <recommendedName>
        <fullName evidence="3">DUF6534 domain-containing protein</fullName>
    </recommendedName>
</protein>
<feature type="domain" description="DUF6534" evidence="3">
    <location>
        <begin position="182"/>
        <end position="269"/>
    </location>
</feature>